<evidence type="ECO:0000313" key="5">
    <source>
        <dbReference type="Proteomes" id="UP000664218"/>
    </source>
</evidence>
<feature type="transmembrane region" description="Helical" evidence="3">
    <location>
        <begin position="12"/>
        <end position="32"/>
    </location>
</feature>
<keyword evidence="3" id="KW-0812">Transmembrane</keyword>
<keyword evidence="1" id="KW-0175">Coiled coil</keyword>
<organism evidence="4 5">
    <name type="scientific">Proteiniclasticum aestuarii</name>
    <dbReference type="NCBI Taxonomy" id="2817862"/>
    <lineage>
        <taxon>Bacteria</taxon>
        <taxon>Bacillati</taxon>
        <taxon>Bacillota</taxon>
        <taxon>Clostridia</taxon>
        <taxon>Eubacteriales</taxon>
        <taxon>Clostridiaceae</taxon>
        <taxon>Proteiniclasticum</taxon>
    </lineage>
</organism>
<sequence>MERLKNETFQIKLLIVLIFILINIALIFFIGIPRIRSVDDVAMEHNEKLLRVELMLANERVIDEKEAEIKNLRMEVEGFEDMVPDYIDYPQVIHDFNIYSLENEVAPQYLSFSDAVVYEEEVMEKPEEEHMEENLLSTLTLNFSASGTSEKIIRFLQNLDDISSLALAVENVTLYHNEENQLNVDITFRQYVRGLEASGKPYEEYSFYLDSIGFENLSSLFTSSDAGQISEVDQEPPSDAYQDINNP</sequence>
<dbReference type="EMBL" id="JAFNJU010000011">
    <property type="protein sequence ID" value="MBO1266025.1"/>
    <property type="molecule type" value="Genomic_DNA"/>
</dbReference>
<dbReference type="RefSeq" id="WP_207600547.1">
    <property type="nucleotide sequence ID" value="NZ_JAFNJU010000011.1"/>
</dbReference>
<evidence type="ECO:0000256" key="3">
    <source>
        <dbReference type="SAM" id="Phobius"/>
    </source>
</evidence>
<accession>A0A939KLU0</accession>
<evidence type="ECO:0000256" key="2">
    <source>
        <dbReference type="SAM" id="MobiDB-lite"/>
    </source>
</evidence>
<keyword evidence="5" id="KW-1185">Reference proteome</keyword>
<gene>
    <name evidence="4" type="ORF">J3A84_13385</name>
</gene>
<evidence type="ECO:0000313" key="4">
    <source>
        <dbReference type="EMBL" id="MBO1266025.1"/>
    </source>
</evidence>
<reference evidence="4" key="1">
    <citation type="submission" date="2021-03" db="EMBL/GenBank/DDBJ databases">
        <title>Proteiniclasticum marinus sp. nov., isolated from tidal flat sediment.</title>
        <authorList>
            <person name="Namirimu T."/>
            <person name="Yang J.-A."/>
            <person name="Yang S.-H."/>
            <person name="Kim Y.-J."/>
            <person name="Kwon K.K."/>
        </authorList>
    </citation>
    <scope>NUCLEOTIDE SEQUENCE</scope>
    <source>
        <strain evidence="4">SCR006</strain>
    </source>
</reference>
<keyword evidence="3" id="KW-1133">Transmembrane helix</keyword>
<feature type="coiled-coil region" evidence="1">
    <location>
        <begin position="55"/>
        <end position="82"/>
    </location>
</feature>
<name>A0A939KLU0_9CLOT</name>
<protein>
    <recommendedName>
        <fullName evidence="6">Type IV pilus assembly protein PilO</fullName>
    </recommendedName>
</protein>
<dbReference type="Proteomes" id="UP000664218">
    <property type="component" value="Unassembled WGS sequence"/>
</dbReference>
<comment type="caution">
    <text evidence="4">The sequence shown here is derived from an EMBL/GenBank/DDBJ whole genome shotgun (WGS) entry which is preliminary data.</text>
</comment>
<proteinExistence type="predicted"/>
<evidence type="ECO:0000256" key="1">
    <source>
        <dbReference type="SAM" id="Coils"/>
    </source>
</evidence>
<feature type="region of interest" description="Disordered" evidence="2">
    <location>
        <begin position="227"/>
        <end position="247"/>
    </location>
</feature>
<evidence type="ECO:0008006" key="6">
    <source>
        <dbReference type="Google" id="ProtNLM"/>
    </source>
</evidence>
<keyword evidence="3" id="KW-0472">Membrane</keyword>
<dbReference type="AlphaFoldDB" id="A0A939KLU0"/>